<proteinExistence type="predicted"/>
<protein>
    <submittedName>
        <fullName evidence="1">Uncharacterized protein</fullName>
    </submittedName>
</protein>
<dbReference type="KEGG" id="nall:PP769_12910"/>
<name>A0AA96GB14_9BACT</name>
<sequence>MPALLAESSGGQTRLAQTVPALFLISSPRLGHAEMADPLVFLVQHAGGATEILVNQQEPSAG</sequence>
<keyword evidence="2" id="KW-1185">Reference proteome</keyword>
<evidence type="ECO:0000313" key="1">
    <source>
        <dbReference type="EMBL" id="WNM56875.1"/>
    </source>
</evidence>
<dbReference type="EMBL" id="CP116967">
    <property type="protein sequence ID" value="WNM56875.1"/>
    <property type="molecule type" value="Genomic_DNA"/>
</dbReference>
<dbReference type="AlphaFoldDB" id="A0AA96GB14"/>
<organism evidence="1 2">
    <name type="scientific">Candidatus Nitrospira allomarina</name>
    <dbReference type="NCBI Taxonomy" id="3020900"/>
    <lineage>
        <taxon>Bacteria</taxon>
        <taxon>Pseudomonadati</taxon>
        <taxon>Nitrospirota</taxon>
        <taxon>Nitrospiria</taxon>
        <taxon>Nitrospirales</taxon>
        <taxon>Nitrospiraceae</taxon>
        <taxon>Nitrospira</taxon>
    </lineage>
</organism>
<dbReference type="Proteomes" id="UP001302719">
    <property type="component" value="Chromosome"/>
</dbReference>
<reference evidence="1 2" key="1">
    <citation type="submission" date="2023-01" db="EMBL/GenBank/DDBJ databases">
        <title>Cultivation and genomic characterization of new, ubiquitous marine nitrite-oxidizing bacteria from the Nitrospirales.</title>
        <authorList>
            <person name="Mueller A.J."/>
            <person name="Daebeler A."/>
            <person name="Herbold C.W."/>
            <person name="Kirkegaard R.H."/>
            <person name="Daims H."/>
        </authorList>
    </citation>
    <scope>NUCLEOTIDE SEQUENCE [LARGE SCALE GENOMIC DNA]</scope>
    <source>
        <strain evidence="1 2">VA</strain>
    </source>
</reference>
<dbReference type="RefSeq" id="WP_312640737.1">
    <property type="nucleotide sequence ID" value="NZ_CP116967.1"/>
</dbReference>
<accession>A0AA96GB14</accession>
<gene>
    <name evidence="1" type="ORF">PP769_12910</name>
</gene>
<evidence type="ECO:0000313" key="2">
    <source>
        <dbReference type="Proteomes" id="UP001302719"/>
    </source>
</evidence>